<proteinExistence type="predicted"/>
<evidence type="ECO:0000313" key="3">
    <source>
        <dbReference type="RefSeq" id="XP_022235917.1"/>
    </source>
</evidence>
<protein>
    <submittedName>
        <fullName evidence="3">Uncharacterized protein LOC111083594</fullName>
    </submittedName>
</protein>
<accession>A0ABM1RX12</accession>
<feature type="region of interest" description="Disordered" evidence="1">
    <location>
        <begin position="163"/>
        <end position="214"/>
    </location>
</feature>
<dbReference type="Proteomes" id="UP000694941">
    <property type="component" value="Unplaced"/>
</dbReference>
<feature type="compositionally biased region" description="Polar residues" evidence="1">
    <location>
        <begin position="253"/>
        <end position="264"/>
    </location>
</feature>
<dbReference type="GeneID" id="111083594"/>
<gene>
    <name evidence="3" type="primary">LOC111083594</name>
</gene>
<feature type="compositionally biased region" description="Basic and acidic residues" evidence="1">
    <location>
        <begin position="295"/>
        <end position="324"/>
    </location>
</feature>
<feature type="compositionally biased region" description="Polar residues" evidence="1">
    <location>
        <begin position="1"/>
        <end position="40"/>
    </location>
</feature>
<feature type="compositionally biased region" description="Basic and acidic residues" evidence="1">
    <location>
        <begin position="198"/>
        <end position="207"/>
    </location>
</feature>
<feature type="region of interest" description="Disordered" evidence="1">
    <location>
        <begin position="234"/>
        <end position="350"/>
    </location>
</feature>
<feature type="region of interest" description="Disordered" evidence="1">
    <location>
        <begin position="1"/>
        <end position="50"/>
    </location>
</feature>
<reference evidence="3" key="1">
    <citation type="submission" date="2025-08" db="UniProtKB">
        <authorList>
            <consortium name="RefSeq"/>
        </authorList>
    </citation>
    <scope>IDENTIFICATION</scope>
    <source>
        <tissue evidence="3">Muscle</tissue>
    </source>
</reference>
<evidence type="ECO:0000256" key="1">
    <source>
        <dbReference type="SAM" id="MobiDB-lite"/>
    </source>
</evidence>
<evidence type="ECO:0000313" key="2">
    <source>
        <dbReference type="Proteomes" id="UP000694941"/>
    </source>
</evidence>
<organism evidence="2 3">
    <name type="scientific">Limulus polyphemus</name>
    <name type="common">Atlantic horseshoe crab</name>
    <dbReference type="NCBI Taxonomy" id="6850"/>
    <lineage>
        <taxon>Eukaryota</taxon>
        <taxon>Metazoa</taxon>
        <taxon>Ecdysozoa</taxon>
        <taxon>Arthropoda</taxon>
        <taxon>Chelicerata</taxon>
        <taxon>Merostomata</taxon>
        <taxon>Xiphosura</taxon>
        <taxon>Limulidae</taxon>
        <taxon>Limulus</taxon>
    </lineage>
</organism>
<dbReference type="RefSeq" id="XP_022235917.1">
    <property type="nucleotide sequence ID" value="XM_022380209.1"/>
</dbReference>
<sequence>MPINTGFKQSRSTVENLAGKQVTSNMSITRQSSIGKSSTSESRRCPGPRRAMAVVQEEDERNTVEKTLSSSCRARRFERGGSSLRLQPGRGSCVRFSTDETVPDKGTTETKLKPVRVGWKSSKLFSRTLSSAEFLRSLKRFSVTSSGDESKFSQPVTTKSLRYKMSSFRKKNSGSEEGVRGSDGRPEMGSIKPGASNNDHRSEDKPSQETWRQKKGIICKTEDLMFIMSDVNKNEEEEISKPVTKQIPRRFTRSNTLNPSTDKSLNLRREGSLIRPASYRGTRPRLQRASYRRTSSGEENKEVSVEVFKEKSTDKTYGKNDNVKETPPSNNDKESGDENDEEGTVPWDDKNLLDAMMLGDAIESFLKSSMGPGSVTEKRVSFENV</sequence>
<keyword evidence="2" id="KW-1185">Reference proteome</keyword>
<name>A0ABM1RX12_LIMPO</name>
<feature type="compositionally biased region" description="Basic and acidic residues" evidence="1">
    <location>
        <begin position="173"/>
        <end position="186"/>
    </location>
</feature>